<dbReference type="PROSITE" id="PS00816">
    <property type="entry name" value="AIPM_HOMOCIT_SYNTH_2"/>
    <property type="match status" value="1"/>
</dbReference>
<dbReference type="InterPro" id="IPR000891">
    <property type="entry name" value="PYR_CT"/>
</dbReference>
<keyword evidence="1 3" id="KW-0808">Transferase</keyword>
<dbReference type="PROSITE" id="PS50991">
    <property type="entry name" value="PYR_CT"/>
    <property type="match status" value="1"/>
</dbReference>
<dbReference type="AlphaFoldDB" id="A0A1J5RFG8"/>
<dbReference type="NCBIfam" id="TIGR02660">
    <property type="entry name" value="nifV_homocitr"/>
    <property type="match status" value="1"/>
</dbReference>
<keyword evidence="3" id="KW-0012">Acyltransferase</keyword>
<protein>
    <submittedName>
        <fullName evidence="3">2-isopropylmalate synthase</fullName>
        <ecNumber evidence="3">2.3.3.13</ecNumber>
    </submittedName>
</protein>
<dbReference type="CDD" id="cd07939">
    <property type="entry name" value="DRE_TIM_NifV"/>
    <property type="match status" value="1"/>
</dbReference>
<dbReference type="Gene3D" id="1.10.238.260">
    <property type="match status" value="1"/>
</dbReference>
<sequence>MPAPARKSAADGRITVNDTTLRDGEQTAGVAFRLDEKLAIARALDAAGVPEMEVGVPAMGAEECEAIRAVAGLGLSARLILWCRMHDDDLAAARQTGVETVNLSLPVSDLQLAAKLGRDRAWALRHLAAMVAKAADQGFTVLVGGEDSSRADTDFLLRVVEACQRAGARRFRFADTLGVMDPFATHALFLRLRAACDLELEIHAHDDLGLATANSLAAVKGGASHVSTTVNGLGERAGNAPLEEVVMALDHLYGRETGIRKTALGPVSRLVAQASGRPVPVNKSIVGDGIFTHESGIHVSGLLRDPATYQAFDPGELGRRHHLVLGKHSGLSAVLHACREWGLEVGPAEARRLLPAIRRHADRAKCAPTVEDLRRFLRE</sequence>
<evidence type="ECO:0000259" key="2">
    <source>
        <dbReference type="PROSITE" id="PS50991"/>
    </source>
</evidence>
<dbReference type="PANTHER" id="PTHR42880">
    <property type="entry name" value="HOMOCITRATE SYNTHASE"/>
    <property type="match status" value="1"/>
</dbReference>
<dbReference type="PROSITE" id="PS00815">
    <property type="entry name" value="AIPM_HOMOCIT_SYNTH_1"/>
    <property type="match status" value="1"/>
</dbReference>
<dbReference type="Gene3D" id="3.20.20.70">
    <property type="entry name" value="Aldolase class I"/>
    <property type="match status" value="1"/>
</dbReference>
<dbReference type="InterPro" id="IPR002034">
    <property type="entry name" value="AIPM/Hcit_synth_CS"/>
</dbReference>
<reference evidence="3" key="1">
    <citation type="submission" date="2016-10" db="EMBL/GenBank/DDBJ databases">
        <title>Sequence of Gallionella enrichment culture.</title>
        <authorList>
            <person name="Poehlein A."/>
            <person name="Muehling M."/>
            <person name="Daniel R."/>
        </authorList>
    </citation>
    <scope>NUCLEOTIDE SEQUENCE</scope>
</reference>
<evidence type="ECO:0000313" key="3">
    <source>
        <dbReference type="EMBL" id="OIQ90852.1"/>
    </source>
</evidence>
<dbReference type="EMBL" id="MLJW01000278">
    <property type="protein sequence ID" value="OIQ90852.1"/>
    <property type="molecule type" value="Genomic_DNA"/>
</dbReference>
<gene>
    <name evidence="3" type="primary">leuA_20</name>
    <name evidence="3" type="ORF">GALL_272530</name>
</gene>
<dbReference type="Pfam" id="PF22617">
    <property type="entry name" value="HCS_D2"/>
    <property type="match status" value="1"/>
</dbReference>
<name>A0A1J5RFG8_9ZZZZ</name>
<dbReference type="GO" id="GO:0019752">
    <property type="term" value="P:carboxylic acid metabolic process"/>
    <property type="evidence" value="ECO:0007669"/>
    <property type="project" value="InterPro"/>
</dbReference>
<dbReference type="SUPFAM" id="SSF51569">
    <property type="entry name" value="Aldolase"/>
    <property type="match status" value="1"/>
</dbReference>
<dbReference type="PANTHER" id="PTHR42880:SF1">
    <property type="entry name" value="ISOPROPYLMALATE_HOMOCITRATE_CITRAMALATE SYNTHASE FAMILY PROTEIN"/>
    <property type="match status" value="1"/>
</dbReference>
<feature type="domain" description="Pyruvate carboxyltransferase" evidence="2">
    <location>
        <begin position="14"/>
        <end position="265"/>
    </location>
</feature>
<dbReference type="EC" id="2.3.3.13" evidence="3"/>
<accession>A0A1J5RFG8</accession>
<proteinExistence type="predicted"/>
<dbReference type="InterPro" id="IPR013477">
    <property type="entry name" value="NifV/FrbC"/>
</dbReference>
<comment type="caution">
    <text evidence="3">The sequence shown here is derived from an EMBL/GenBank/DDBJ whole genome shotgun (WGS) entry which is preliminary data.</text>
</comment>
<dbReference type="Pfam" id="PF00682">
    <property type="entry name" value="HMGL-like"/>
    <property type="match status" value="1"/>
</dbReference>
<evidence type="ECO:0000256" key="1">
    <source>
        <dbReference type="ARBA" id="ARBA00022679"/>
    </source>
</evidence>
<dbReference type="GO" id="GO:0003852">
    <property type="term" value="F:2-isopropylmalate synthase activity"/>
    <property type="evidence" value="ECO:0007669"/>
    <property type="project" value="UniProtKB-EC"/>
</dbReference>
<organism evidence="3">
    <name type="scientific">mine drainage metagenome</name>
    <dbReference type="NCBI Taxonomy" id="410659"/>
    <lineage>
        <taxon>unclassified sequences</taxon>
        <taxon>metagenomes</taxon>
        <taxon>ecological metagenomes</taxon>
    </lineage>
</organism>
<dbReference type="InterPro" id="IPR054691">
    <property type="entry name" value="LeuA/HCS_post-cat"/>
</dbReference>
<dbReference type="InterPro" id="IPR013785">
    <property type="entry name" value="Aldolase_TIM"/>
</dbReference>